<reference evidence="2 3" key="1">
    <citation type="submission" date="2019-11" db="EMBL/GenBank/DDBJ databases">
        <title>Paenibacillus monticola sp. nov., a novel PGPR strain isolated from mountain sample in China.</title>
        <authorList>
            <person name="Zhao Q."/>
            <person name="Li H.-P."/>
            <person name="Zhang J.-L."/>
        </authorList>
    </citation>
    <scope>NUCLEOTIDE SEQUENCE [LARGE SCALE GENOMIC DNA]</scope>
    <source>
        <strain evidence="2 3">LC-T2</strain>
    </source>
</reference>
<gene>
    <name evidence="2" type="ORF">GJB61_01645</name>
</gene>
<organism evidence="2 3">
    <name type="scientific">Paenibacillus monticola</name>
    <dbReference type="NCBI Taxonomy" id="2666075"/>
    <lineage>
        <taxon>Bacteria</taxon>
        <taxon>Bacillati</taxon>
        <taxon>Bacillota</taxon>
        <taxon>Bacilli</taxon>
        <taxon>Bacillales</taxon>
        <taxon>Paenibacillaceae</taxon>
        <taxon>Paenibacillus</taxon>
    </lineage>
</organism>
<feature type="domain" description="BIG2" evidence="1">
    <location>
        <begin position="48"/>
        <end position="128"/>
    </location>
</feature>
<evidence type="ECO:0000313" key="3">
    <source>
        <dbReference type="Proteomes" id="UP000463051"/>
    </source>
</evidence>
<feature type="domain" description="BIG2" evidence="1">
    <location>
        <begin position="471"/>
        <end position="550"/>
    </location>
</feature>
<keyword evidence="3" id="KW-1185">Reference proteome</keyword>
<dbReference type="AlphaFoldDB" id="A0A7X2H1A7"/>
<dbReference type="Proteomes" id="UP000463051">
    <property type="component" value="Unassembled WGS sequence"/>
</dbReference>
<dbReference type="EMBL" id="WJXB01000001">
    <property type="protein sequence ID" value="MRN51710.1"/>
    <property type="molecule type" value="Genomic_DNA"/>
</dbReference>
<dbReference type="Gene3D" id="2.60.40.1080">
    <property type="match status" value="13"/>
</dbReference>
<dbReference type="InterPro" id="IPR008964">
    <property type="entry name" value="Invasin/intimin_cell_adhesion"/>
</dbReference>
<feature type="domain" description="BIG2" evidence="1">
    <location>
        <begin position="976"/>
        <end position="1049"/>
    </location>
</feature>
<name>A0A7X2H1A7_9BACL</name>
<feature type="domain" description="BIG2" evidence="1">
    <location>
        <begin position="137"/>
        <end position="218"/>
    </location>
</feature>
<protein>
    <recommendedName>
        <fullName evidence="1">BIG2 domain-containing protein</fullName>
    </recommendedName>
</protein>
<feature type="domain" description="BIG2" evidence="1">
    <location>
        <begin position="387"/>
        <end position="468"/>
    </location>
</feature>
<accession>A0A7X2H1A7</accession>
<feature type="domain" description="BIG2" evidence="1">
    <location>
        <begin position="890"/>
        <end position="966"/>
    </location>
</feature>
<dbReference type="SUPFAM" id="SSF49373">
    <property type="entry name" value="Invasin/intimin cell-adhesion fragments"/>
    <property type="match status" value="10"/>
</dbReference>
<proteinExistence type="predicted"/>
<dbReference type="SMART" id="SM00635">
    <property type="entry name" value="BID_2"/>
    <property type="match status" value="13"/>
</dbReference>
<evidence type="ECO:0000259" key="1">
    <source>
        <dbReference type="SMART" id="SM00635"/>
    </source>
</evidence>
<dbReference type="InterPro" id="IPR003343">
    <property type="entry name" value="Big_2"/>
</dbReference>
<feature type="domain" description="BIG2" evidence="1">
    <location>
        <begin position="637"/>
        <end position="717"/>
    </location>
</feature>
<feature type="domain" description="BIG2" evidence="1">
    <location>
        <begin position="803"/>
        <end position="883"/>
    </location>
</feature>
<feature type="domain" description="BIG2" evidence="1">
    <location>
        <begin position="1052"/>
        <end position="1132"/>
    </location>
</feature>
<dbReference type="Pfam" id="PF02368">
    <property type="entry name" value="Big_2"/>
    <property type="match status" value="2"/>
</dbReference>
<feature type="domain" description="BIG2" evidence="1">
    <location>
        <begin position="720"/>
        <end position="800"/>
    </location>
</feature>
<evidence type="ECO:0000313" key="2">
    <source>
        <dbReference type="EMBL" id="MRN51710.1"/>
    </source>
</evidence>
<feature type="domain" description="BIG2" evidence="1">
    <location>
        <begin position="554"/>
        <end position="634"/>
    </location>
</feature>
<sequence length="1134" mass="117828">MSKAAYFYQYLGGSRLKRNTFTRFMTMTLSILLIFGNGGLALASSTVTVNKMVLSANELALAIEDTAVLTATAVYSDASSSDVTVNADWSSDKSAVASVYNGVVTAKTEGTATIVAVYTYTDGTKFSQAATVTVSKKVKALTQNTQSLDLRKGATDSVILTATYSDNTTDAIVADKAVWSTSDASIATVVNGKVKGISSGTATITGVYGKKTITVTVNVEVAKRITPDKTDVSLLLNDSTKVVLTATFQDGTQENVTSLATWSSSDENVADVLGGVITGYKQGTAVITAKYGTKTTTIQVTVDQTSKLTVDDQSVFLKPEDEQQITLTAVYPDGTTKDVTSTAIWSSSDSGIAYVYKGKIYGYTAGTATITGTYGDKSVAVEVDVAVARYLDLSEESLSLNTNSSSSLTLKATYADGSTEDVTSQAVWKSSNELVAFVKKGAVTTYKTSGTATISASYGTLETTMEVEVGAVNKLIADQENVFLQVGGDQQLKLTAVAGNGSSSDVTSVATWTSSDKAIALVSKGLITGYSVGTATITGTYNGSTVTVTVDVGMARHLTLSETTLNMAVNASKALTLTATFADGTTSDVTAQATWTSSDEAVAFVTKGTIKSYAEGNVTISASYGAKSVSSNLSVGKSNKLSIDDDSVFLRINGTQQLVLTALDAEGVSSNVTADAVWTSSDDNIATVTKGLITGYKTGSVTLTAVYGGKTVTITVDVEKASRLNLTISKLNLGINQSKDITAIASYADGTSQNVTDTATWSSDKEDVAAATEGKITAYATGSAVITASYGGKTATVKVTSGTPNKLTLQVKSVDLKEDETYQAVATGQYSDGSDLALTDEVEWSSSDEKIAVVDNGLITGVDTGTAIITAKSGEVKTTITVNVGLVDELDADVHLITMSLSDKAQITLTATDADGVDTDVTDDADWTTSKATIASVKKGLVTANLKGKATLTASYGGQKTTIDIEVDQVAEIEASVTNMSLKSGEVSSAKVTITYSDGKTKDVTDKAEWKSGSYKIVTVTAGTVKAVAYGKSYVTAKYGGKTVKIPVTVDVLKYLEVSQLNVELAAGQSLQLKATATFEDDSESDVSKAAIWSSTKELVATGKNGLIKANGKGSASISVKYGGKTVKVKVTVK</sequence>
<comment type="caution">
    <text evidence="2">The sequence shown here is derived from an EMBL/GenBank/DDBJ whole genome shotgun (WGS) entry which is preliminary data.</text>
</comment>
<feature type="domain" description="BIG2" evidence="1">
    <location>
        <begin position="304"/>
        <end position="384"/>
    </location>
</feature>
<feature type="domain" description="BIG2" evidence="1">
    <location>
        <begin position="228"/>
        <end position="301"/>
    </location>
</feature>